<feature type="region of interest" description="Disordered" evidence="1">
    <location>
        <begin position="425"/>
        <end position="461"/>
    </location>
</feature>
<feature type="region of interest" description="Disordered" evidence="1">
    <location>
        <begin position="15"/>
        <end position="42"/>
    </location>
</feature>
<keyword evidence="2" id="KW-1133">Transmembrane helix</keyword>
<reference evidence="3" key="1">
    <citation type="journal article" date="2020" name="Stud. Mycol.">
        <title>101 Dothideomycetes genomes: a test case for predicting lifestyles and emergence of pathogens.</title>
        <authorList>
            <person name="Haridas S."/>
            <person name="Albert R."/>
            <person name="Binder M."/>
            <person name="Bloem J."/>
            <person name="Labutti K."/>
            <person name="Salamov A."/>
            <person name="Andreopoulos B."/>
            <person name="Baker S."/>
            <person name="Barry K."/>
            <person name="Bills G."/>
            <person name="Bluhm B."/>
            <person name="Cannon C."/>
            <person name="Castanera R."/>
            <person name="Culley D."/>
            <person name="Daum C."/>
            <person name="Ezra D."/>
            <person name="Gonzalez J."/>
            <person name="Henrissat B."/>
            <person name="Kuo A."/>
            <person name="Liang C."/>
            <person name="Lipzen A."/>
            <person name="Lutzoni F."/>
            <person name="Magnuson J."/>
            <person name="Mondo S."/>
            <person name="Nolan M."/>
            <person name="Ohm R."/>
            <person name="Pangilinan J."/>
            <person name="Park H.-J."/>
            <person name="Ramirez L."/>
            <person name="Alfaro M."/>
            <person name="Sun H."/>
            <person name="Tritt A."/>
            <person name="Yoshinaga Y."/>
            <person name="Zwiers L.-H."/>
            <person name="Turgeon B."/>
            <person name="Goodwin S."/>
            <person name="Spatafora J."/>
            <person name="Crous P."/>
            <person name="Grigoriev I."/>
        </authorList>
    </citation>
    <scope>NUCLEOTIDE SEQUENCE</scope>
    <source>
        <strain evidence="3">ATCC 74209</strain>
    </source>
</reference>
<accession>A0A9P4JQN4</accession>
<dbReference type="EMBL" id="ML993889">
    <property type="protein sequence ID" value="KAF2203943.1"/>
    <property type="molecule type" value="Genomic_DNA"/>
</dbReference>
<sequence>MGYLNLNPLHLPLTRPHRYSNQSSDPENPLIQLSDWSPVSLEPPPDYQYRNNGYDGRKRNGGGQIDTGGAEWSGKWVALGILYLVIVVGSVAAFMWPPFMPNMEGAFVERNRTADETLPKRSMLRTSAWVEESWSGSTDPAVAGRSIPRAHDMVKEGTWPTPHPGSLAARAIERIPAMIPPHHPLPSHPTFHSLQSKDEHKPQPMYEHLPTPVIIPPHSLNRDVGAKGIFVNHNTVTTLTDAEGEFMSQFAEFLRKKGYYKRGFCVERGRNLKCVKWVAQEDLIFRERDEEEGDEDGKGLEERAKLVTRVAEEDAGVTKMTTTATMTMRTAGMQKSEEGATMAHIPPSTTWIHHLPAIVLSTHEFPSSGLRKRTLEKKASDHSNNILPPPPGFTPTGLDTPEWVWEALQEQERKMFLGEDFPTGFPVQENQRTDTKAKTDQAWSQPSTVTSDVQTTSAPPGSYHVWKEAQAEKDMWTKIMTVPPALGVTEKWGGLLGKRREGTGSTLNWGVIVKKRNGEAQGRGGEKVEEAVTGQEQWSAERSDMYLSFFDPDSDTEKRNNNIRTWSTISTSMPTSSSFRSPSRPP</sequence>
<keyword evidence="2" id="KW-0812">Transmembrane</keyword>
<proteinExistence type="predicted"/>
<evidence type="ECO:0000313" key="4">
    <source>
        <dbReference type="Proteomes" id="UP000799536"/>
    </source>
</evidence>
<feature type="region of interest" description="Disordered" evidence="1">
    <location>
        <begin position="549"/>
        <end position="586"/>
    </location>
</feature>
<feature type="transmembrane region" description="Helical" evidence="2">
    <location>
        <begin position="76"/>
        <end position="96"/>
    </location>
</feature>
<dbReference type="Proteomes" id="UP000799536">
    <property type="component" value="Unassembled WGS sequence"/>
</dbReference>
<name>A0A9P4JQN4_9PLEO</name>
<evidence type="ECO:0000313" key="3">
    <source>
        <dbReference type="EMBL" id="KAF2203943.1"/>
    </source>
</evidence>
<organism evidence="3 4">
    <name type="scientific">Delitschia confertaspora ATCC 74209</name>
    <dbReference type="NCBI Taxonomy" id="1513339"/>
    <lineage>
        <taxon>Eukaryota</taxon>
        <taxon>Fungi</taxon>
        <taxon>Dikarya</taxon>
        <taxon>Ascomycota</taxon>
        <taxon>Pezizomycotina</taxon>
        <taxon>Dothideomycetes</taxon>
        <taxon>Pleosporomycetidae</taxon>
        <taxon>Pleosporales</taxon>
        <taxon>Delitschiaceae</taxon>
        <taxon>Delitschia</taxon>
    </lineage>
</organism>
<keyword evidence="2" id="KW-0472">Membrane</keyword>
<evidence type="ECO:0000256" key="2">
    <source>
        <dbReference type="SAM" id="Phobius"/>
    </source>
</evidence>
<dbReference type="AlphaFoldDB" id="A0A9P4JQN4"/>
<protein>
    <submittedName>
        <fullName evidence="3">Uncharacterized protein</fullName>
    </submittedName>
</protein>
<comment type="caution">
    <text evidence="3">The sequence shown here is derived from an EMBL/GenBank/DDBJ whole genome shotgun (WGS) entry which is preliminary data.</text>
</comment>
<evidence type="ECO:0000256" key="1">
    <source>
        <dbReference type="SAM" id="MobiDB-lite"/>
    </source>
</evidence>
<feature type="compositionally biased region" description="Low complexity" evidence="1">
    <location>
        <begin position="565"/>
        <end position="586"/>
    </location>
</feature>
<gene>
    <name evidence="3" type="ORF">GQ43DRAFT_461156</name>
</gene>
<feature type="region of interest" description="Disordered" evidence="1">
    <location>
        <begin position="377"/>
        <end position="397"/>
    </location>
</feature>
<feature type="compositionally biased region" description="Polar residues" evidence="1">
    <location>
        <begin position="441"/>
        <end position="459"/>
    </location>
</feature>
<keyword evidence="4" id="KW-1185">Reference proteome</keyword>